<dbReference type="NCBIfam" id="TIGR01383">
    <property type="entry name" value="not_thiJ"/>
    <property type="match status" value="1"/>
</dbReference>
<dbReference type="Proteomes" id="UP000075809">
    <property type="component" value="Unassembled WGS sequence"/>
</dbReference>
<protein>
    <submittedName>
        <fullName evidence="3">Protein DJ-1</fullName>
    </submittedName>
</protein>
<dbReference type="PANTHER" id="PTHR48094:SF12">
    <property type="entry name" value="PARKINSON DISEASE PROTEIN 7 HOMOLOG"/>
    <property type="match status" value="1"/>
</dbReference>
<dbReference type="GO" id="GO:1903189">
    <property type="term" value="P:glyoxal metabolic process"/>
    <property type="evidence" value="ECO:0007669"/>
    <property type="project" value="TreeGrafter"/>
</dbReference>
<dbReference type="CDD" id="cd03135">
    <property type="entry name" value="GATase1_DJ-1"/>
    <property type="match status" value="1"/>
</dbReference>
<organism evidence="3 4">
    <name type="scientific">Mycetomoellerius zeteki</name>
    <dbReference type="NCBI Taxonomy" id="64791"/>
    <lineage>
        <taxon>Eukaryota</taxon>
        <taxon>Metazoa</taxon>
        <taxon>Ecdysozoa</taxon>
        <taxon>Arthropoda</taxon>
        <taxon>Hexapoda</taxon>
        <taxon>Insecta</taxon>
        <taxon>Pterygota</taxon>
        <taxon>Neoptera</taxon>
        <taxon>Endopterygota</taxon>
        <taxon>Hymenoptera</taxon>
        <taxon>Apocrita</taxon>
        <taxon>Aculeata</taxon>
        <taxon>Formicoidea</taxon>
        <taxon>Formicidae</taxon>
        <taxon>Myrmicinae</taxon>
        <taxon>Mycetomoellerius</taxon>
    </lineage>
</organism>
<evidence type="ECO:0000313" key="3">
    <source>
        <dbReference type="EMBL" id="KYQ53095.1"/>
    </source>
</evidence>
<evidence type="ECO:0000313" key="4">
    <source>
        <dbReference type="Proteomes" id="UP000075809"/>
    </source>
</evidence>
<feature type="compositionally biased region" description="Low complexity" evidence="1">
    <location>
        <begin position="116"/>
        <end position="126"/>
    </location>
</feature>
<name>A0A151WZJ0_9HYME</name>
<dbReference type="AlphaFoldDB" id="A0A151WZJ0"/>
<dbReference type="GO" id="GO:0046295">
    <property type="term" value="P:glycolate biosynthetic process"/>
    <property type="evidence" value="ECO:0007669"/>
    <property type="project" value="TreeGrafter"/>
</dbReference>
<dbReference type="EMBL" id="KQ982649">
    <property type="protein sequence ID" value="KYQ53095.1"/>
    <property type="molecule type" value="Genomic_DNA"/>
</dbReference>
<feature type="domain" description="DJ-1/PfpI" evidence="2">
    <location>
        <begin position="170"/>
        <end position="308"/>
    </location>
</feature>
<dbReference type="GO" id="GO:0006979">
    <property type="term" value="P:response to oxidative stress"/>
    <property type="evidence" value="ECO:0007669"/>
    <property type="project" value="TreeGrafter"/>
</dbReference>
<dbReference type="GO" id="GO:0005739">
    <property type="term" value="C:mitochondrion"/>
    <property type="evidence" value="ECO:0007669"/>
    <property type="project" value="TreeGrafter"/>
</dbReference>
<dbReference type="Pfam" id="PF01965">
    <property type="entry name" value="DJ-1_PfpI"/>
    <property type="match status" value="1"/>
</dbReference>
<reference evidence="3 4" key="1">
    <citation type="submission" date="2015-09" db="EMBL/GenBank/DDBJ databases">
        <title>Trachymyrmex zeteki WGS genome.</title>
        <authorList>
            <person name="Nygaard S."/>
            <person name="Hu H."/>
            <person name="Boomsma J."/>
            <person name="Zhang G."/>
        </authorList>
    </citation>
    <scope>NUCLEOTIDE SEQUENCE [LARGE SCALE GENOMIC DNA]</scope>
    <source>
        <strain evidence="3">Tzet28-1</strain>
        <tissue evidence="3">Whole body</tissue>
    </source>
</reference>
<dbReference type="InterPro" id="IPR050325">
    <property type="entry name" value="Prot/Nucl_acid_deglycase"/>
</dbReference>
<dbReference type="STRING" id="64791.A0A151WZJ0"/>
<dbReference type="InterPro" id="IPR029062">
    <property type="entry name" value="Class_I_gatase-like"/>
</dbReference>
<gene>
    <name evidence="3" type="ORF">ALC60_07823</name>
</gene>
<dbReference type="SUPFAM" id="SSF52317">
    <property type="entry name" value="Class I glutamine amidotransferase-like"/>
    <property type="match status" value="1"/>
</dbReference>
<evidence type="ECO:0000256" key="1">
    <source>
        <dbReference type="SAM" id="MobiDB-lite"/>
    </source>
</evidence>
<dbReference type="InterPro" id="IPR006287">
    <property type="entry name" value="DJ-1"/>
</dbReference>
<dbReference type="Gene3D" id="3.40.50.880">
    <property type="match status" value="1"/>
</dbReference>
<keyword evidence="4" id="KW-1185">Reference proteome</keyword>
<sequence>MAKTYTANMLASVSFLRVNLAYLHTTDLLVSNENIRKASLFQNCTPRTHPCCPRPRAPAAASLSDVHASSFQGGQRARERGRRRAEGWCDSTRGKAPLDGGGDDDDDCDGCRDSSRTSCPSSVSTTPERDGHSAANGSDATGHIFDLYLRSCVGFPDEFYVEIIATLANVIAVTAAGVQNSNCIKCSRDVKICTDILFNDVQEKSYDIVVLPGGLGGAKTFTSVKEVGKLLQKQNKENKLIAAICAAPTALKAHNISKGKRITSYPSMKRDLCDYYDYQDDKNVVVDGNLITSRGPGTAFDFGLTIVEILINLKEATDVANKLLYKYESCISSV</sequence>
<evidence type="ECO:0000259" key="2">
    <source>
        <dbReference type="Pfam" id="PF01965"/>
    </source>
</evidence>
<feature type="region of interest" description="Disordered" evidence="1">
    <location>
        <begin position="63"/>
        <end position="136"/>
    </location>
</feature>
<dbReference type="InterPro" id="IPR002818">
    <property type="entry name" value="DJ-1/PfpI"/>
</dbReference>
<dbReference type="PANTHER" id="PTHR48094">
    <property type="entry name" value="PROTEIN/NUCLEIC ACID DEGLYCASE DJ-1-RELATED"/>
    <property type="match status" value="1"/>
</dbReference>
<accession>A0A151WZJ0</accession>
<dbReference type="GO" id="GO:0005634">
    <property type="term" value="C:nucleus"/>
    <property type="evidence" value="ECO:0007669"/>
    <property type="project" value="TreeGrafter"/>
</dbReference>
<proteinExistence type="predicted"/>